<evidence type="ECO:0000313" key="1">
    <source>
        <dbReference type="EMBL" id="CSD35191.1"/>
    </source>
</evidence>
<dbReference type="EMBL" id="CWQY01000054">
    <property type="protein sequence ID" value="CSD35191.1"/>
    <property type="molecule type" value="Genomic_DNA"/>
</dbReference>
<organism evidence="1 2">
    <name type="scientific">Vibrio cholerae</name>
    <dbReference type="NCBI Taxonomy" id="666"/>
    <lineage>
        <taxon>Bacteria</taxon>
        <taxon>Pseudomonadati</taxon>
        <taxon>Pseudomonadota</taxon>
        <taxon>Gammaproteobacteria</taxon>
        <taxon>Vibrionales</taxon>
        <taxon>Vibrionaceae</taxon>
        <taxon>Vibrio</taxon>
    </lineage>
</organism>
<dbReference type="AlphaFoldDB" id="A0A656ATC5"/>
<protein>
    <submittedName>
        <fullName evidence="1">Uncharacterized protein</fullName>
    </submittedName>
</protein>
<sequence length="61" mass="7119">MRIVTVVELMRQNRHINTLLQKRQLIFIGNHRMQRIFNIEVYLVLNIAGTTGKLTAQTAEL</sequence>
<name>A0A656ATC5_VIBCL</name>
<dbReference type="Proteomes" id="UP000041770">
    <property type="component" value="Unassembled WGS sequence"/>
</dbReference>
<evidence type="ECO:0000313" key="2">
    <source>
        <dbReference type="Proteomes" id="UP000041770"/>
    </source>
</evidence>
<gene>
    <name evidence="1" type="ORF">ERS013200_03961</name>
</gene>
<reference evidence="1 2" key="1">
    <citation type="submission" date="2015-07" db="EMBL/GenBank/DDBJ databases">
        <authorList>
            <consortium name="Pathogen Informatics"/>
        </authorList>
    </citation>
    <scope>NUCLEOTIDE SEQUENCE [LARGE SCALE GENOMIC DNA]</scope>
    <source>
        <strain evidence="1 2">A316</strain>
    </source>
</reference>
<proteinExistence type="predicted"/>
<accession>A0A656ATC5</accession>